<dbReference type="AlphaFoldDB" id="A0A9X4XC89"/>
<dbReference type="InterPro" id="IPR050679">
    <property type="entry name" value="Bact_HTH_transcr_reg"/>
</dbReference>
<evidence type="ECO:0000256" key="3">
    <source>
        <dbReference type="ARBA" id="ARBA00023125"/>
    </source>
</evidence>
<keyword evidence="3" id="KW-0238">DNA-binding</keyword>
<evidence type="ECO:0000259" key="6">
    <source>
        <dbReference type="PROSITE" id="PS50949"/>
    </source>
</evidence>
<dbReference type="SMART" id="SM00345">
    <property type="entry name" value="HTH_GNTR"/>
    <property type="match status" value="1"/>
</dbReference>
<comment type="caution">
    <text evidence="7">The sequence shown here is derived from an EMBL/GenBank/DDBJ whole genome shotgun (WGS) entry which is preliminary data.</text>
</comment>
<dbReference type="InterPro" id="IPR000524">
    <property type="entry name" value="Tscrpt_reg_HTH_GntR"/>
</dbReference>
<keyword evidence="4" id="KW-0804">Transcription</keyword>
<dbReference type="Gene3D" id="3.40.1410.10">
    <property type="entry name" value="Chorismate lyase-like"/>
    <property type="match status" value="1"/>
</dbReference>
<dbReference type="SUPFAM" id="SSF46785">
    <property type="entry name" value="Winged helix' DNA-binding domain"/>
    <property type="match status" value="1"/>
</dbReference>
<dbReference type="Pfam" id="PF07702">
    <property type="entry name" value="UTRA"/>
    <property type="match status" value="1"/>
</dbReference>
<evidence type="ECO:0000313" key="7">
    <source>
        <dbReference type="EMBL" id="MTK20679.1"/>
    </source>
</evidence>
<evidence type="ECO:0000256" key="1">
    <source>
        <dbReference type="ARBA" id="ARBA00022491"/>
    </source>
</evidence>
<dbReference type="PRINTS" id="PR00035">
    <property type="entry name" value="HTHGNTR"/>
</dbReference>
<reference evidence="7 8" key="1">
    <citation type="journal article" date="2019" name="Nat. Med.">
        <title>A library of human gut bacterial isolates paired with longitudinal multiomics data enables mechanistic microbiome research.</title>
        <authorList>
            <person name="Poyet M."/>
            <person name="Groussin M."/>
            <person name="Gibbons S.M."/>
            <person name="Avila-Pacheco J."/>
            <person name="Jiang X."/>
            <person name="Kearney S.M."/>
            <person name="Perrotta A.R."/>
            <person name="Berdy B."/>
            <person name="Zhao S."/>
            <person name="Lieberman T.D."/>
            <person name="Swanson P.K."/>
            <person name="Smith M."/>
            <person name="Roesemann S."/>
            <person name="Alexander J.E."/>
            <person name="Rich S.A."/>
            <person name="Livny J."/>
            <person name="Vlamakis H."/>
            <person name="Clish C."/>
            <person name="Bullock K."/>
            <person name="Deik A."/>
            <person name="Scott J."/>
            <person name="Pierce K.A."/>
            <person name="Xavier R.J."/>
            <person name="Alm E.J."/>
        </authorList>
    </citation>
    <scope>NUCLEOTIDE SEQUENCE [LARGE SCALE GENOMIC DNA]</scope>
    <source>
        <strain evidence="7 8">BIOML-A198</strain>
    </source>
</reference>
<dbReference type="RefSeq" id="WP_006784235.1">
    <property type="nucleotide sequence ID" value="NZ_CABJBH010000001.1"/>
</dbReference>
<dbReference type="CDD" id="cd07377">
    <property type="entry name" value="WHTH_GntR"/>
    <property type="match status" value="1"/>
</dbReference>
<evidence type="ECO:0000256" key="5">
    <source>
        <dbReference type="NCBIfam" id="TIGR02404"/>
    </source>
</evidence>
<dbReference type="InterPro" id="IPR036390">
    <property type="entry name" value="WH_DNA-bd_sf"/>
</dbReference>
<dbReference type="InterPro" id="IPR012770">
    <property type="entry name" value="TreR"/>
</dbReference>
<dbReference type="NCBIfam" id="TIGR02404">
    <property type="entry name" value="trehalos_R_Bsub"/>
    <property type="match status" value="1"/>
</dbReference>
<evidence type="ECO:0000256" key="4">
    <source>
        <dbReference type="ARBA" id="ARBA00023163"/>
    </source>
</evidence>
<dbReference type="Gene3D" id="1.10.10.10">
    <property type="entry name" value="Winged helix-like DNA-binding domain superfamily/Winged helix DNA-binding domain"/>
    <property type="match status" value="1"/>
</dbReference>
<dbReference type="EMBL" id="WMQE01000007">
    <property type="protein sequence ID" value="MTK20679.1"/>
    <property type="molecule type" value="Genomic_DNA"/>
</dbReference>
<dbReference type="FunFam" id="3.40.1410.10:FF:000008">
    <property type="entry name" value="Transcriptional regulator, GntR family"/>
    <property type="match status" value="1"/>
</dbReference>
<organism evidence="7 8">
    <name type="scientific">Turicibacter sanguinis</name>
    <dbReference type="NCBI Taxonomy" id="154288"/>
    <lineage>
        <taxon>Bacteria</taxon>
        <taxon>Bacillati</taxon>
        <taxon>Bacillota</taxon>
        <taxon>Erysipelotrichia</taxon>
        <taxon>Erysipelotrichales</taxon>
        <taxon>Turicibacteraceae</taxon>
        <taxon>Turicibacter</taxon>
    </lineage>
</organism>
<dbReference type="GeneID" id="60057690"/>
<dbReference type="PROSITE" id="PS50949">
    <property type="entry name" value="HTH_GNTR"/>
    <property type="match status" value="1"/>
</dbReference>
<dbReference type="SMART" id="SM00866">
    <property type="entry name" value="UTRA"/>
    <property type="match status" value="1"/>
</dbReference>
<protein>
    <recommendedName>
        <fullName evidence="5">Trehalose operon repressor</fullName>
    </recommendedName>
</protein>
<dbReference type="SUPFAM" id="SSF64288">
    <property type="entry name" value="Chorismate lyase-like"/>
    <property type="match status" value="1"/>
</dbReference>
<dbReference type="Proteomes" id="UP000487649">
    <property type="component" value="Unassembled WGS sequence"/>
</dbReference>
<dbReference type="PANTHER" id="PTHR44846:SF12">
    <property type="entry name" value="HTH-TYPE TRANSCRIPTIONAL REGULATOR TRER"/>
    <property type="match status" value="1"/>
</dbReference>
<dbReference type="PANTHER" id="PTHR44846">
    <property type="entry name" value="MANNOSYL-D-GLYCERATE TRANSPORT/METABOLISM SYSTEM REPRESSOR MNGR-RELATED"/>
    <property type="match status" value="1"/>
</dbReference>
<dbReference type="InterPro" id="IPR011663">
    <property type="entry name" value="UTRA"/>
</dbReference>
<dbReference type="OrthoDB" id="9816541at2"/>
<evidence type="ECO:0000313" key="8">
    <source>
        <dbReference type="Proteomes" id="UP000487649"/>
    </source>
</evidence>
<keyword evidence="2" id="KW-0805">Transcription regulation</keyword>
<feature type="domain" description="HTH gntR-type" evidence="6">
    <location>
        <begin position="2"/>
        <end position="70"/>
    </location>
</feature>
<dbReference type="GO" id="GO:0045892">
    <property type="term" value="P:negative regulation of DNA-templated transcription"/>
    <property type="evidence" value="ECO:0007669"/>
    <property type="project" value="TreeGrafter"/>
</dbReference>
<gene>
    <name evidence="7" type="primary">treR</name>
    <name evidence="7" type="ORF">GMA92_04400</name>
</gene>
<dbReference type="InterPro" id="IPR028978">
    <property type="entry name" value="Chorismate_lyase_/UTRA_dom_sf"/>
</dbReference>
<evidence type="ECO:0000256" key="2">
    <source>
        <dbReference type="ARBA" id="ARBA00023015"/>
    </source>
</evidence>
<dbReference type="InterPro" id="IPR036388">
    <property type="entry name" value="WH-like_DNA-bd_sf"/>
</dbReference>
<dbReference type="GO" id="GO:0003677">
    <property type="term" value="F:DNA binding"/>
    <property type="evidence" value="ECO:0007669"/>
    <property type="project" value="UniProtKB-UniRule"/>
</dbReference>
<name>A0A9X4XC89_9FIRM</name>
<keyword evidence="1" id="KW-0678">Repressor</keyword>
<sequence>MDKKYLRVYNDIVSQIESGIYEPTSMLPSEKNLINHYQVSRDTVRKALSMLEQHGYIQKTKGKGSFVLDINKLNFPVSGVVSFKEITERSGRNAKTTVELLEKQIPRESIRKNLELNAEEPVWKIVRSRTIDGEKVILDKDYVVCKYVDHLTEEACQDSLYEYIEGELGLKVAYANKEITVQMATDEDRKYLDLKNFDMVAVVRSYTYLVDTSLFQYTESRHRPDKFIFVDFARR</sequence>
<dbReference type="GO" id="GO:0003700">
    <property type="term" value="F:DNA-binding transcription factor activity"/>
    <property type="evidence" value="ECO:0007669"/>
    <property type="project" value="UniProtKB-UniRule"/>
</dbReference>
<dbReference type="Pfam" id="PF00392">
    <property type="entry name" value="GntR"/>
    <property type="match status" value="1"/>
</dbReference>
<proteinExistence type="predicted"/>
<accession>A0A9X4XC89</accession>